<dbReference type="InterPro" id="IPR037522">
    <property type="entry name" value="HD_GYP_dom"/>
</dbReference>
<dbReference type="OrthoDB" id="9764808at2"/>
<dbReference type="InterPro" id="IPR003607">
    <property type="entry name" value="HD/PDEase_dom"/>
</dbReference>
<evidence type="ECO:0000313" key="4">
    <source>
        <dbReference type="Proteomes" id="UP000281474"/>
    </source>
</evidence>
<comment type="caution">
    <text evidence="3">The sequence shown here is derived from an EMBL/GenBank/DDBJ whole genome shotgun (WGS) entry which is preliminary data.</text>
</comment>
<evidence type="ECO:0000259" key="1">
    <source>
        <dbReference type="PROSITE" id="PS51831"/>
    </source>
</evidence>
<evidence type="ECO:0000259" key="2">
    <source>
        <dbReference type="PROSITE" id="PS51832"/>
    </source>
</evidence>
<accession>A0A3L8PSH9</accession>
<dbReference type="EMBL" id="QZEI01000077">
    <property type="protein sequence ID" value="RLV58351.1"/>
    <property type="molecule type" value="Genomic_DNA"/>
</dbReference>
<dbReference type="SMART" id="SM00471">
    <property type="entry name" value="HDc"/>
    <property type="match status" value="1"/>
</dbReference>
<dbReference type="Pfam" id="PF13487">
    <property type="entry name" value="HD_5"/>
    <property type="match status" value="1"/>
</dbReference>
<feature type="domain" description="HD" evidence="1">
    <location>
        <begin position="162"/>
        <end position="285"/>
    </location>
</feature>
<dbReference type="Gene3D" id="1.10.3210.10">
    <property type="entry name" value="Hypothetical protein af1432"/>
    <property type="match status" value="1"/>
</dbReference>
<evidence type="ECO:0000313" key="3">
    <source>
        <dbReference type="EMBL" id="RLV58351.1"/>
    </source>
</evidence>
<dbReference type="PROSITE" id="PS51831">
    <property type="entry name" value="HD"/>
    <property type="match status" value="1"/>
</dbReference>
<dbReference type="PANTHER" id="PTHR43155">
    <property type="entry name" value="CYCLIC DI-GMP PHOSPHODIESTERASE PA4108-RELATED"/>
    <property type="match status" value="1"/>
</dbReference>
<dbReference type="Proteomes" id="UP000281474">
    <property type="component" value="Unassembled WGS sequence"/>
</dbReference>
<reference evidence="3 4" key="1">
    <citation type="submission" date="2018-09" db="EMBL/GenBank/DDBJ databases">
        <title>Phylogeny of the Shewanellaceae, and recommendation for two new genera, Pseudoshewanella and Parashewanella.</title>
        <authorList>
            <person name="Wang G."/>
        </authorList>
    </citation>
    <scope>NUCLEOTIDE SEQUENCE [LARGE SCALE GENOMIC DNA]</scope>
    <source>
        <strain evidence="3 4">C51</strain>
    </source>
</reference>
<dbReference type="PROSITE" id="PS51832">
    <property type="entry name" value="HD_GYP"/>
    <property type="match status" value="1"/>
</dbReference>
<proteinExistence type="predicted"/>
<feature type="domain" description="HD-GYP" evidence="2">
    <location>
        <begin position="140"/>
        <end position="333"/>
    </location>
</feature>
<dbReference type="CDD" id="cd00077">
    <property type="entry name" value="HDc"/>
    <property type="match status" value="1"/>
</dbReference>
<name>A0A3L8PSH9_9GAMM</name>
<dbReference type="PANTHER" id="PTHR43155:SF2">
    <property type="entry name" value="CYCLIC DI-GMP PHOSPHODIESTERASE PA4108"/>
    <property type="match status" value="1"/>
</dbReference>
<dbReference type="InterPro" id="IPR006674">
    <property type="entry name" value="HD_domain"/>
</dbReference>
<dbReference type="GO" id="GO:0008081">
    <property type="term" value="F:phosphoric diester hydrolase activity"/>
    <property type="evidence" value="ECO:0007669"/>
    <property type="project" value="UniProtKB-ARBA"/>
</dbReference>
<dbReference type="NCBIfam" id="TIGR00277">
    <property type="entry name" value="HDIG"/>
    <property type="match status" value="1"/>
</dbReference>
<keyword evidence="4" id="KW-1185">Reference proteome</keyword>
<gene>
    <name evidence="3" type="ORF">D5018_17745</name>
</gene>
<organism evidence="3 4">
    <name type="scientific">Parashewanella curva</name>
    <dbReference type="NCBI Taxonomy" id="2338552"/>
    <lineage>
        <taxon>Bacteria</taxon>
        <taxon>Pseudomonadati</taxon>
        <taxon>Pseudomonadota</taxon>
        <taxon>Gammaproteobacteria</taxon>
        <taxon>Alteromonadales</taxon>
        <taxon>Shewanellaceae</taxon>
        <taxon>Parashewanella</taxon>
    </lineage>
</organism>
<dbReference type="InterPro" id="IPR021812">
    <property type="entry name" value="DUF3391"/>
</dbReference>
<dbReference type="SUPFAM" id="SSF109604">
    <property type="entry name" value="HD-domain/PDEase-like"/>
    <property type="match status" value="1"/>
</dbReference>
<dbReference type="InterPro" id="IPR006675">
    <property type="entry name" value="HDIG_dom"/>
</dbReference>
<sequence>MWLLQMSNSVKIPVSDIQLGMKIKIPSAWKDHPFFRSSIRVKTAKELHVIKGLSLPYVYLLDGHYQTQDLKRESSTAESPAPLPEQSIFDPSKEIKQAIQRSQKRFSFNIDENQIIQNKMLTDPEGAYRLSTAVVEQLYQHLTEAEDTRLCSVRKPEAHRDVSQHCVSVAVISMILAKTIGLSEEQIRDVAQGALIHDYGKSKVPDSIVRKTGELTKSEKNFLNLHPTYGVNILKPQGVWSDAVLSIVGSHHEYIDGSGFPQQLKGDQIPITTQVVSLANEFDILLNDPKFSSSKLALGYLYKYGAKRHAPELLAALIKIIGVFPPGTIVKLQDGSFAKVLVNKNHSNFPDVISRTASGKQTKMRCLESEQVAIESVVSKDDLEENVLHSLGGDQAVSFYFCAES</sequence>
<dbReference type="AlphaFoldDB" id="A0A3L8PSH9"/>
<protein>
    <submittedName>
        <fullName evidence="3">HD-GYP domain-containing protein</fullName>
    </submittedName>
</protein>
<dbReference type="Pfam" id="PF11871">
    <property type="entry name" value="DUF3391"/>
    <property type="match status" value="1"/>
</dbReference>